<evidence type="ECO:0000313" key="2">
    <source>
        <dbReference type="Proteomes" id="UP001275084"/>
    </source>
</evidence>
<dbReference type="Proteomes" id="UP001275084">
    <property type="component" value="Unassembled WGS sequence"/>
</dbReference>
<evidence type="ECO:0000313" key="1">
    <source>
        <dbReference type="EMBL" id="KAK3346435.1"/>
    </source>
</evidence>
<dbReference type="AlphaFoldDB" id="A0AAJ0HBS9"/>
<dbReference type="EMBL" id="JAUIQD010000006">
    <property type="protein sequence ID" value="KAK3346435.1"/>
    <property type="molecule type" value="Genomic_DNA"/>
</dbReference>
<proteinExistence type="predicted"/>
<reference evidence="1" key="1">
    <citation type="journal article" date="2023" name="Mol. Phylogenet. Evol.">
        <title>Genome-scale phylogeny and comparative genomics of the fungal order Sordariales.</title>
        <authorList>
            <person name="Hensen N."/>
            <person name="Bonometti L."/>
            <person name="Westerberg I."/>
            <person name="Brannstrom I.O."/>
            <person name="Guillou S."/>
            <person name="Cros-Aarteil S."/>
            <person name="Calhoun S."/>
            <person name="Haridas S."/>
            <person name="Kuo A."/>
            <person name="Mondo S."/>
            <person name="Pangilinan J."/>
            <person name="Riley R."/>
            <person name="LaButti K."/>
            <person name="Andreopoulos B."/>
            <person name="Lipzen A."/>
            <person name="Chen C."/>
            <person name="Yan M."/>
            <person name="Daum C."/>
            <person name="Ng V."/>
            <person name="Clum A."/>
            <person name="Steindorff A."/>
            <person name="Ohm R.A."/>
            <person name="Martin F."/>
            <person name="Silar P."/>
            <person name="Natvig D.O."/>
            <person name="Lalanne C."/>
            <person name="Gautier V."/>
            <person name="Ament-Velasquez S.L."/>
            <person name="Kruys A."/>
            <person name="Hutchinson M.I."/>
            <person name="Powell A.J."/>
            <person name="Barry K."/>
            <person name="Miller A.N."/>
            <person name="Grigoriev I.V."/>
            <person name="Debuchy R."/>
            <person name="Gladieux P."/>
            <person name="Hiltunen Thoren M."/>
            <person name="Johannesson H."/>
        </authorList>
    </citation>
    <scope>NUCLEOTIDE SEQUENCE</scope>
    <source>
        <strain evidence="1">CBS 955.72</strain>
    </source>
</reference>
<name>A0AAJ0HBS9_9PEZI</name>
<gene>
    <name evidence="1" type="ORF">B0T25DRAFT_612938</name>
</gene>
<evidence type="ECO:0008006" key="3">
    <source>
        <dbReference type="Google" id="ProtNLM"/>
    </source>
</evidence>
<dbReference type="PANTHER" id="PTHR33112:SF10">
    <property type="entry name" value="TOL"/>
    <property type="match status" value="1"/>
</dbReference>
<organism evidence="1 2">
    <name type="scientific">Lasiosphaeria hispida</name>
    <dbReference type="NCBI Taxonomy" id="260671"/>
    <lineage>
        <taxon>Eukaryota</taxon>
        <taxon>Fungi</taxon>
        <taxon>Dikarya</taxon>
        <taxon>Ascomycota</taxon>
        <taxon>Pezizomycotina</taxon>
        <taxon>Sordariomycetes</taxon>
        <taxon>Sordariomycetidae</taxon>
        <taxon>Sordariales</taxon>
        <taxon>Lasiosphaeriaceae</taxon>
        <taxon>Lasiosphaeria</taxon>
    </lineage>
</organism>
<reference evidence="1" key="2">
    <citation type="submission" date="2023-06" db="EMBL/GenBank/DDBJ databases">
        <authorList>
            <consortium name="Lawrence Berkeley National Laboratory"/>
            <person name="Haridas S."/>
            <person name="Hensen N."/>
            <person name="Bonometti L."/>
            <person name="Westerberg I."/>
            <person name="Brannstrom I.O."/>
            <person name="Guillou S."/>
            <person name="Cros-Aarteil S."/>
            <person name="Calhoun S."/>
            <person name="Kuo A."/>
            <person name="Mondo S."/>
            <person name="Pangilinan J."/>
            <person name="Riley R."/>
            <person name="Labutti K."/>
            <person name="Andreopoulos B."/>
            <person name="Lipzen A."/>
            <person name="Chen C."/>
            <person name="Yanf M."/>
            <person name="Daum C."/>
            <person name="Ng V."/>
            <person name="Clum A."/>
            <person name="Steindorff A."/>
            <person name="Ohm R."/>
            <person name="Martin F."/>
            <person name="Silar P."/>
            <person name="Natvig D."/>
            <person name="Lalanne C."/>
            <person name="Gautier V."/>
            <person name="Ament-Velasquez S.L."/>
            <person name="Kruys A."/>
            <person name="Hutchinson M.I."/>
            <person name="Powell A.J."/>
            <person name="Barry K."/>
            <person name="Miller A.N."/>
            <person name="Grigoriev I.V."/>
            <person name="Debuchy R."/>
            <person name="Gladieux P."/>
            <person name="Thoren M.H."/>
            <person name="Johannesson H."/>
        </authorList>
    </citation>
    <scope>NUCLEOTIDE SEQUENCE</scope>
    <source>
        <strain evidence="1">CBS 955.72</strain>
    </source>
</reference>
<comment type="caution">
    <text evidence="1">The sequence shown here is derived from an EMBL/GenBank/DDBJ whole genome shotgun (WGS) entry which is preliminary data.</text>
</comment>
<dbReference type="PANTHER" id="PTHR33112">
    <property type="entry name" value="DOMAIN PROTEIN, PUTATIVE-RELATED"/>
    <property type="match status" value="1"/>
</dbReference>
<sequence>MTALCDRSYAATQLASLTEDPAPTVTDVEFHVVADEGDTTSVSGDVVGKYTEKTPSSSGQSIARIKEWLESCGHDRCWRTFSGCARVEREGSPLPSRCIYVAEAGDGGGAVTLALQNTAGKVGRYVTLSHRWTSETEKISTTRANVSERLHGRGFDNLPLLFTHVFVLAAKLEIPTCGSTRFASSRRTPRIGTGRLYEWPITIRGPCLLVDSQNQLIRMPYRDKSGQQRGHFYLFQTETNVGDRFYEAITNSEMLARGWVFQEWILSRRIVCFTTAGLFLLCSAMSPQTQDGEVVEPEMATTTFNYSMRNSLIKFDLSAPSSWERRYGPHEHIHSTWVSLVEAFSRLHLTKPSEDRLVALRGIADEFGRALGKRFSRGEDDVIGNDTSTAPIRTYVAGLWLSTIHNGLLWEQAADGTHQRPATIPTWSWASVYTQVKWDDYTSDKAVKTCKLDQVIHRTFDEYNAGLIDADPPVSFVEGPLEVLPGNRTGEANDNPRKRFPILCLRAKLQPVILGE</sequence>
<keyword evidence="2" id="KW-1185">Reference proteome</keyword>
<accession>A0AAJ0HBS9</accession>
<protein>
    <recommendedName>
        <fullName evidence="3">Heterokaryon incompatibility domain-containing protein</fullName>
    </recommendedName>
</protein>